<reference evidence="1" key="1">
    <citation type="submission" date="2019-12" db="EMBL/GenBank/DDBJ databases">
        <title>An insight into the sialome of adult female Ixodes ricinus ticks feeding for 6 days.</title>
        <authorList>
            <person name="Perner J."/>
            <person name="Ribeiro J.M.C."/>
        </authorList>
    </citation>
    <scope>NUCLEOTIDE SEQUENCE</scope>
    <source>
        <strain evidence="1">Semi-engorged</strain>
        <tissue evidence="1">Salivary glands</tissue>
    </source>
</reference>
<name>A0A6B0UXU6_IXORI</name>
<dbReference type="EMBL" id="GIFC01012506">
    <property type="protein sequence ID" value="MXU94589.1"/>
    <property type="molecule type" value="Transcribed_RNA"/>
</dbReference>
<dbReference type="AlphaFoldDB" id="A0A6B0UXU6"/>
<accession>A0A6B0UXU6</accession>
<proteinExistence type="predicted"/>
<evidence type="ECO:0000313" key="1">
    <source>
        <dbReference type="EMBL" id="MXU94589.1"/>
    </source>
</evidence>
<sequence length="166" mass="18437">MKMPNVITAIFPFALPLKLALPVMMLAIIMGKTSMRRQRMNTSPGMPMRTTVDSLGFASRRPRPKMTPAMTPPRVKKRKKCVFTNLCNFSQMDRARASMALVSPSSFIFPLASSCWGDGTAAGDAEIATTVAVIFFFLLIADSIYKLPEHAPTHNVSQQKKKKEKE</sequence>
<organism evidence="1">
    <name type="scientific">Ixodes ricinus</name>
    <name type="common">Common tick</name>
    <name type="synonym">Acarus ricinus</name>
    <dbReference type="NCBI Taxonomy" id="34613"/>
    <lineage>
        <taxon>Eukaryota</taxon>
        <taxon>Metazoa</taxon>
        <taxon>Ecdysozoa</taxon>
        <taxon>Arthropoda</taxon>
        <taxon>Chelicerata</taxon>
        <taxon>Arachnida</taxon>
        <taxon>Acari</taxon>
        <taxon>Parasitiformes</taxon>
        <taxon>Ixodida</taxon>
        <taxon>Ixodoidea</taxon>
        <taxon>Ixodidae</taxon>
        <taxon>Ixodinae</taxon>
        <taxon>Ixodes</taxon>
    </lineage>
</organism>
<protein>
    <submittedName>
        <fullName evidence="1">Putative secreted protein</fullName>
    </submittedName>
</protein>